<evidence type="ECO:0000256" key="6">
    <source>
        <dbReference type="ARBA" id="ARBA00023136"/>
    </source>
</evidence>
<evidence type="ECO:0000256" key="4">
    <source>
        <dbReference type="ARBA" id="ARBA00022982"/>
    </source>
</evidence>
<dbReference type="EMBL" id="ACFW01000012">
    <property type="protein sequence ID" value="EER28920.1"/>
    <property type="molecule type" value="Genomic_DNA"/>
</dbReference>
<evidence type="ECO:0000256" key="2">
    <source>
        <dbReference type="ARBA" id="ARBA00022448"/>
    </source>
</evidence>
<evidence type="ECO:0000256" key="8">
    <source>
        <dbReference type="SAM" id="SignalP"/>
    </source>
</evidence>
<dbReference type="PANTHER" id="PTHR47797:SF3">
    <property type="entry name" value="CYTOCHROME B561 DOMAIN-CONTAINING PROTEIN"/>
    <property type="match status" value="1"/>
</dbReference>
<dbReference type="AlphaFoldDB" id="C5P217"/>
<feature type="signal peptide" evidence="8">
    <location>
        <begin position="1"/>
        <end position="26"/>
    </location>
</feature>
<feature type="transmembrane region" description="Helical" evidence="7">
    <location>
        <begin position="231"/>
        <end position="255"/>
    </location>
</feature>
<evidence type="ECO:0000256" key="3">
    <source>
        <dbReference type="ARBA" id="ARBA00022692"/>
    </source>
</evidence>
<keyword evidence="3 7" id="KW-0812">Transmembrane</keyword>
<dbReference type="Pfam" id="PF16010">
    <property type="entry name" value="CDH-cyt"/>
    <property type="match status" value="1"/>
</dbReference>
<feature type="transmembrane region" description="Helical" evidence="7">
    <location>
        <begin position="267"/>
        <end position="288"/>
    </location>
</feature>
<dbReference type="VEuPathDB" id="FungiDB:CPC735_036260"/>
<keyword evidence="5 7" id="KW-1133">Transmembrane helix</keyword>
<comment type="caution">
    <text evidence="11">The sequence shown here is derived from an EMBL/GenBank/DDBJ whole genome shotgun (WGS) entry which is preliminary data.</text>
</comment>
<evidence type="ECO:0000256" key="5">
    <source>
        <dbReference type="ARBA" id="ARBA00022989"/>
    </source>
</evidence>
<keyword evidence="4" id="KW-0249">Electron transport</keyword>
<evidence type="ECO:0008006" key="13">
    <source>
        <dbReference type="Google" id="ProtNLM"/>
    </source>
</evidence>
<feature type="transmembrane region" description="Helical" evidence="7">
    <location>
        <begin position="366"/>
        <end position="385"/>
    </location>
</feature>
<organism evidence="11 12">
    <name type="scientific">Coccidioides posadasii (strain C735)</name>
    <name type="common">Valley fever fungus</name>
    <dbReference type="NCBI Taxonomy" id="222929"/>
    <lineage>
        <taxon>Eukaryota</taxon>
        <taxon>Fungi</taxon>
        <taxon>Dikarya</taxon>
        <taxon>Ascomycota</taxon>
        <taxon>Pezizomycotina</taxon>
        <taxon>Eurotiomycetes</taxon>
        <taxon>Eurotiomycetidae</taxon>
        <taxon>Onygenales</taxon>
        <taxon>Onygenaceae</taxon>
        <taxon>Coccidioides</taxon>
    </lineage>
</organism>
<dbReference type="Proteomes" id="UP000009084">
    <property type="component" value="Unassembled WGS sequence"/>
</dbReference>
<evidence type="ECO:0000259" key="9">
    <source>
        <dbReference type="SMART" id="SM00664"/>
    </source>
</evidence>
<gene>
    <name evidence="11" type="ORF">CPC735_036260</name>
</gene>
<dbReference type="Gene3D" id="2.60.40.1210">
    <property type="entry name" value="Cellobiose dehydrogenase, cytochrome domain"/>
    <property type="match status" value="1"/>
</dbReference>
<dbReference type="Gene3D" id="1.20.120.1770">
    <property type="match status" value="1"/>
</dbReference>
<feature type="domain" description="Cytochrome b561" evidence="10">
    <location>
        <begin position="235"/>
        <end position="358"/>
    </location>
</feature>
<dbReference type="InterPro" id="IPR015920">
    <property type="entry name" value="Cellobiose_DH-like_cyt"/>
</dbReference>
<dbReference type="GO" id="GO:0016020">
    <property type="term" value="C:membrane"/>
    <property type="evidence" value="ECO:0007669"/>
    <property type="project" value="UniProtKB-SubCell"/>
</dbReference>
<name>C5P217_COCP7</name>
<dbReference type="SMART" id="SM00664">
    <property type="entry name" value="DoH"/>
    <property type="match status" value="1"/>
</dbReference>
<keyword evidence="8" id="KW-0732">Signal</keyword>
<dbReference type="SUPFAM" id="SSF49344">
    <property type="entry name" value="CBD9-like"/>
    <property type="match status" value="1"/>
</dbReference>
<dbReference type="InterPro" id="IPR005018">
    <property type="entry name" value="DOMON_domain"/>
</dbReference>
<sequence length="424" mass="47295">MSQRRRRWLLLPHISILTWLVCLSAAAKVQFCKSNEDGSVDLCLALASYRNGTTNSNDVYLHLSSKFTGRRGWAAFGTGTGMDGSMMFIFYPSEREGDVTLSVRSSSGHLPPEAHPELPSHEVIQTSVDAHYHDVHVVCYACDGWPGKKIKVDTDHQPWIWATHTSQVMQTADVDHRLEYHGHHGHGGFYLNMADGRSASFPRTDLKMLMIDRGSAHPEDPQSNSESIRRFLFQVHGFVLAVVFTLIMPLGVGFIRQGGESAFSRHWVVQASAVIGAIGGMSIALLISKKLIQLGDAHGTHKLIGICLLLAILVQPCIGYWHHLAFLKLKRRTSVTYAHIYFGRAVLMLAWLNIALGLYIAHVPFLIWLAWIACMLLAIVGMLRLRTASRLFKRGKRNVSISEYELVDGDEISPSQPQGRSFTN</sequence>
<dbReference type="SMART" id="SM00665">
    <property type="entry name" value="B561"/>
    <property type="match status" value="1"/>
</dbReference>
<reference evidence="11 12" key="1">
    <citation type="journal article" date="2009" name="Genome Res.">
        <title>Comparative genomic analyses of the human fungal pathogens Coccidioides and their relatives.</title>
        <authorList>
            <person name="Sharpton T.J."/>
            <person name="Stajich J.E."/>
            <person name="Rounsley S.D."/>
            <person name="Gardner M.J."/>
            <person name="Wortman J.R."/>
            <person name="Jordar V.S."/>
            <person name="Maiti R."/>
            <person name="Kodira C.D."/>
            <person name="Neafsey D.E."/>
            <person name="Zeng Q."/>
            <person name="Hung C.-Y."/>
            <person name="McMahan C."/>
            <person name="Muszewska A."/>
            <person name="Grynberg M."/>
            <person name="Mandel M.A."/>
            <person name="Kellner E.M."/>
            <person name="Barker B.M."/>
            <person name="Galgiani J.N."/>
            <person name="Orbach M.J."/>
            <person name="Kirkland T.N."/>
            <person name="Cole G.T."/>
            <person name="Henn M.R."/>
            <person name="Birren B.W."/>
            <person name="Taylor J.W."/>
        </authorList>
    </citation>
    <scope>NUCLEOTIDE SEQUENCE [LARGE SCALE GENOMIC DNA]</scope>
    <source>
        <strain evidence="12">C735</strain>
    </source>
</reference>
<evidence type="ECO:0000256" key="7">
    <source>
        <dbReference type="SAM" id="Phobius"/>
    </source>
</evidence>
<feature type="transmembrane region" description="Helical" evidence="7">
    <location>
        <begin position="303"/>
        <end position="321"/>
    </location>
</feature>
<dbReference type="Pfam" id="PF03188">
    <property type="entry name" value="Cytochrom_B561"/>
    <property type="match status" value="1"/>
</dbReference>
<dbReference type="KEGG" id="cpw:9696560"/>
<protein>
    <recommendedName>
        <fullName evidence="13">DOMON domain-containing protein</fullName>
    </recommendedName>
</protein>
<dbReference type="PANTHER" id="PTHR47797">
    <property type="entry name" value="DEHYDROGENASE, PUTATIVE (AFU_ORTHOLOGUE AFUA_8G05805)-RELATED"/>
    <property type="match status" value="1"/>
</dbReference>
<accession>C5P217</accession>
<evidence type="ECO:0000256" key="1">
    <source>
        <dbReference type="ARBA" id="ARBA00004370"/>
    </source>
</evidence>
<evidence type="ECO:0000259" key="10">
    <source>
        <dbReference type="SMART" id="SM00665"/>
    </source>
</evidence>
<evidence type="ECO:0000313" key="12">
    <source>
        <dbReference type="Proteomes" id="UP000009084"/>
    </source>
</evidence>
<feature type="chain" id="PRO_5002953668" description="DOMON domain-containing protein" evidence="8">
    <location>
        <begin position="27"/>
        <end position="424"/>
    </location>
</feature>
<dbReference type="HOGENOM" id="CLU_031471_3_1_1"/>
<dbReference type="CDD" id="cd09630">
    <property type="entry name" value="CDH_like_cytochrome"/>
    <property type="match status" value="1"/>
</dbReference>
<dbReference type="InterPro" id="IPR006593">
    <property type="entry name" value="Cyt_b561/ferric_Rdtase_TM"/>
</dbReference>
<keyword evidence="2" id="KW-0813">Transport</keyword>
<dbReference type="OrthoDB" id="4179470at2759"/>
<feature type="transmembrane region" description="Helical" evidence="7">
    <location>
        <begin position="341"/>
        <end position="360"/>
    </location>
</feature>
<comment type="subcellular location">
    <subcellularLocation>
        <location evidence="1">Membrane</location>
    </subcellularLocation>
</comment>
<dbReference type="CDD" id="cd08760">
    <property type="entry name" value="Cyt_b561_FRRS1_like"/>
    <property type="match status" value="1"/>
</dbReference>
<proteinExistence type="predicted"/>
<keyword evidence="6 7" id="KW-0472">Membrane</keyword>
<evidence type="ECO:0000313" key="11">
    <source>
        <dbReference type="EMBL" id="EER28920.1"/>
    </source>
</evidence>
<feature type="domain" description="DOMON" evidence="9">
    <location>
        <begin position="73"/>
        <end position="164"/>
    </location>
</feature>